<accession>A0AB39R2Y1</accession>
<name>A0AB39R2Y1_9ACTN</name>
<reference evidence="1" key="1">
    <citation type="submission" date="2024-07" db="EMBL/GenBank/DDBJ databases">
        <authorList>
            <person name="Yu S.T."/>
        </authorList>
    </citation>
    <scope>NUCLEOTIDE SEQUENCE</scope>
    <source>
        <strain evidence="1">R39</strain>
        <plasmid evidence="1">unnamed1</plasmid>
    </source>
</reference>
<sequence>MALFGNNTPRLRPELNDAGLGRICKMIQQPSVMPDARDFLVEFAEQFIDEAGTDWDRRWHRVSVIAETSMESGFDRSWLSRRPNSANALVLNAWTEGLRVRHGEQTGELPSVVQRCHQAGTARAHDPLPLVVMIRLLRLLRSPQRQVELVWRETVRRDPWNREAHLQMLGYYFSEAEFGGPGLAREFVEVQRARMPADAPAAALELTATVRAFHRATSNDQLNAILGDLWWRRPHGEGVLDRGVELAARPSFLQHAAAAADLNVLAYALVQARRVADAVPAFRLLGPTVVPWPWNWQGDPVEEFTRARARARRSAAPR</sequence>
<dbReference type="RefSeq" id="WP_369228723.1">
    <property type="nucleotide sequence ID" value="NZ_CP163442.1"/>
</dbReference>
<proteinExistence type="predicted"/>
<geneLocation type="plasmid" evidence="1">
    <name>unnamed1</name>
</geneLocation>
<evidence type="ECO:0008006" key="2">
    <source>
        <dbReference type="Google" id="ProtNLM"/>
    </source>
</evidence>
<evidence type="ECO:0000313" key="1">
    <source>
        <dbReference type="EMBL" id="XDQ50203.1"/>
    </source>
</evidence>
<organism evidence="1">
    <name type="scientific">Streptomyces sp. R39</name>
    <dbReference type="NCBI Taxonomy" id="3238631"/>
    <lineage>
        <taxon>Bacteria</taxon>
        <taxon>Bacillati</taxon>
        <taxon>Actinomycetota</taxon>
        <taxon>Actinomycetes</taxon>
        <taxon>Kitasatosporales</taxon>
        <taxon>Streptomycetaceae</taxon>
        <taxon>Streptomyces</taxon>
    </lineage>
</organism>
<protein>
    <recommendedName>
        <fullName evidence="2">DUF4034 domain-containing protein</fullName>
    </recommendedName>
</protein>
<dbReference type="EMBL" id="CP163442">
    <property type="protein sequence ID" value="XDQ50203.1"/>
    <property type="molecule type" value="Genomic_DNA"/>
</dbReference>
<dbReference type="AlphaFoldDB" id="A0AB39R2Y1"/>
<keyword evidence="1" id="KW-0614">Plasmid</keyword>
<gene>
    <name evidence="1" type="ORF">AB5J52_49925</name>
</gene>